<gene>
    <name evidence="1" type="ORF">BcabD6B2_44510</name>
</gene>
<name>A0AAV4LYV1_BABCB</name>
<protein>
    <submittedName>
        <fullName evidence="1">Variant erythrocyte surface antigen-1 family protein</fullName>
    </submittedName>
</protein>
<dbReference type="EMBL" id="BPLF01000004">
    <property type="protein sequence ID" value="GIX65016.1"/>
    <property type="molecule type" value="Genomic_DNA"/>
</dbReference>
<comment type="caution">
    <text evidence="1">The sequence shown here is derived from an EMBL/GenBank/DDBJ whole genome shotgun (WGS) entry which is preliminary data.</text>
</comment>
<keyword evidence="2" id="KW-1185">Reference proteome</keyword>
<dbReference type="Proteomes" id="UP001497744">
    <property type="component" value="Unassembled WGS sequence"/>
</dbReference>
<organism evidence="1 2">
    <name type="scientific">Babesia caballi</name>
    <dbReference type="NCBI Taxonomy" id="5871"/>
    <lineage>
        <taxon>Eukaryota</taxon>
        <taxon>Sar</taxon>
        <taxon>Alveolata</taxon>
        <taxon>Apicomplexa</taxon>
        <taxon>Aconoidasida</taxon>
        <taxon>Piroplasmida</taxon>
        <taxon>Babesiidae</taxon>
        <taxon>Babesia</taxon>
    </lineage>
</organism>
<proteinExistence type="predicted"/>
<evidence type="ECO:0000313" key="2">
    <source>
        <dbReference type="Proteomes" id="UP001497744"/>
    </source>
</evidence>
<evidence type="ECO:0000313" key="1">
    <source>
        <dbReference type="EMBL" id="GIX65016.1"/>
    </source>
</evidence>
<dbReference type="RefSeq" id="XP_067717085.1">
    <property type="nucleotide sequence ID" value="XM_067860984.1"/>
</dbReference>
<accession>A0AAV4LYV1</accession>
<dbReference type="Pfam" id="PF12785">
    <property type="entry name" value="VESA1_N"/>
    <property type="match status" value="1"/>
</dbReference>
<dbReference type="GeneID" id="94196497"/>
<reference evidence="1 2" key="1">
    <citation type="submission" date="2021-06" db="EMBL/GenBank/DDBJ databases">
        <title>Genome sequence of Babesia caballi.</title>
        <authorList>
            <person name="Yamagishi J."/>
            <person name="Kidaka T."/>
            <person name="Ochi A."/>
        </authorList>
    </citation>
    <scope>NUCLEOTIDE SEQUENCE [LARGE SCALE GENOMIC DNA]</scope>
    <source>
        <strain evidence="1">USDA-D6B2</strain>
    </source>
</reference>
<dbReference type="InterPro" id="IPR024751">
    <property type="entry name" value="VESA1"/>
</dbReference>
<sequence>MSEPTKSLTDPPKDLKEAIDWVIKIKNDDNNAIRDLAKELEELLKHDGSEVAFRVKGVYEGICKNFCPGCENGFTPARIIKYYLKNLETLEPVKGSGGDDDKKILKRLKDGSTELKTSITKLPENFKAFLGCNDSDLKKFTGDGIIDKSGSSYTPAYQSAEWKPSEAQDCAAILLGIMPVVYIGLTYLYWQCAPVATNSSDKLWQKQNLNGSGCDQGSLKQYMEALGYTENDLNTSKNGGNIVTLMDSMFSGELQKHKSTASSKSYPNFLSELQKPLESKPPQPTSSPLTSLYALSYYYITNFLYVVEPTSPATPSFAGYLGVTALAGGAYGFNLGGLGTFMSALLA</sequence>
<dbReference type="AlphaFoldDB" id="A0AAV4LYV1"/>